<evidence type="ECO:0000313" key="2">
    <source>
        <dbReference type="WBParaSite" id="RSKR_0000351500.1"/>
    </source>
</evidence>
<organism evidence="1 2">
    <name type="scientific">Rhabditophanes sp. KR3021</name>
    <dbReference type="NCBI Taxonomy" id="114890"/>
    <lineage>
        <taxon>Eukaryota</taxon>
        <taxon>Metazoa</taxon>
        <taxon>Ecdysozoa</taxon>
        <taxon>Nematoda</taxon>
        <taxon>Chromadorea</taxon>
        <taxon>Rhabditida</taxon>
        <taxon>Tylenchina</taxon>
        <taxon>Panagrolaimomorpha</taxon>
        <taxon>Strongyloidoidea</taxon>
        <taxon>Alloionematidae</taxon>
        <taxon>Rhabditophanes</taxon>
    </lineage>
</organism>
<evidence type="ECO:0000313" key="1">
    <source>
        <dbReference type="Proteomes" id="UP000095286"/>
    </source>
</evidence>
<name>A0AC35TRR8_9BILA</name>
<reference evidence="2" key="1">
    <citation type="submission" date="2016-11" db="UniProtKB">
        <authorList>
            <consortium name="WormBaseParasite"/>
        </authorList>
    </citation>
    <scope>IDENTIFICATION</scope>
    <source>
        <strain evidence="2">KR3021</strain>
    </source>
</reference>
<accession>A0AC35TRR8</accession>
<proteinExistence type="predicted"/>
<dbReference type="Proteomes" id="UP000095286">
    <property type="component" value="Unplaced"/>
</dbReference>
<dbReference type="WBParaSite" id="RSKR_0000351500.1">
    <property type="protein sequence ID" value="RSKR_0000351500.1"/>
    <property type="gene ID" value="RSKR_0000351500"/>
</dbReference>
<protein>
    <submittedName>
        <fullName evidence="2">PCI domain-containing protein</fullName>
    </submittedName>
</protein>
<sequence length="531" mass="61603">MANPTAAKTAHRRSRSTDLGAKQLADLLKLSEKDNDQKCEERNNKFIAGEIGNDLNEITSEELQKMVTDVNDGRLMKLEKDYSSEFNEMKNSCDKLLEQGRDLATILEQSSRLEKLTRLGMDMKNHTNILMYTARLCIQLKDYDTLGDYITMLSKKRGLLKFSFSKMISLVCIEVKSIDDEKVRDKLVETLRNVTAGKIYVEIHRARLTRLVSQRLEREGKLDEAWNIMMELQVETFGSMEMDEKVNYLMEQMRLSILKGEWIRALVISRKINRSFFDQDDAMGVIHNLKVIYFNYMIQISLNDGEYLEVARHYLEIFKTPELKDSVEQVHLLKCAALYTLLAQHSNEQWDLLHRIAEIKKFKEIPVYGALVKLFTKEELVNYKTNFLPDFEKALRVGIPNCEVTAVFENTEKGEKRWNDFKIRMGEHNLRMVAKYYSKITFARLANLMDCSEDEMETFLCDLIVSGVIPHAKIDRPKKVISLKAPVDNLGVLDSWASDVNKLTGLLNNISHLILKEEMIHKNYVEKSTYF</sequence>